<dbReference type="EC" id="3.5.2.6" evidence="3"/>
<dbReference type="InterPro" id="IPR045155">
    <property type="entry name" value="Beta-lactam_cat"/>
</dbReference>
<dbReference type="InterPro" id="IPR000871">
    <property type="entry name" value="Beta-lactam_class-A"/>
</dbReference>
<feature type="domain" description="Beta-lactamase class A catalytic" evidence="4">
    <location>
        <begin position="55"/>
        <end position="173"/>
    </location>
</feature>
<evidence type="ECO:0000259" key="4">
    <source>
        <dbReference type="Pfam" id="PF13354"/>
    </source>
</evidence>
<evidence type="ECO:0000256" key="2">
    <source>
        <dbReference type="ARBA" id="ARBA00009009"/>
    </source>
</evidence>
<organism evidence="5 6">
    <name type="scientific">Runella defluvii</name>
    <dbReference type="NCBI Taxonomy" id="370973"/>
    <lineage>
        <taxon>Bacteria</taxon>
        <taxon>Pseudomonadati</taxon>
        <taxon>Bacteroidota</taxon>
        <taxon>Cytophagia</taxon>
        <taxon>Cytophagales</taxon>
        <taxon>Spirosomataceae</taxon>
        <taxon>Runella</taxon>
    </lineage>
</organism>
<dbReference type="EMBL" id="JACIBY010000008">
    <property type="protein sequence ID" value="MBB3839773.1"/>
    <property type="molecule type" value="Genomic_DNA"/>
</dbReference>
<keyword evidence="5" id="KW-0645">Protease</keyword>
<keyword evidence="6" id="KW-1185">Reference proteome</keyword>
<accession>A0A7W6ERP8</accession>
<name>A0A7W6ERP8_9BACT</name>
<dbReference type="GO" id="GO:0046677">
    <property type="term" value="P:response to antibiotic"/>
    <property type="evidence" value="ECO:0007669"/>
    <property type="project" value="InterPro"/>
</dbReference>
<evidence type="ECO:0000313" key="5">
    <source>
        <dbReference type="EMBL" id="MBB3839773.1"/>
    </source>
</evidence>
<sequence>MWKVVATGLGILALLFSCVFGYFYFKYLRYETDFVAEYLQKNPQKCAIYYAKNGKVEVAHRVDTLMPLASTVKVIIAVEFAQQVASGKIKPEEPIAIGELARFYIPETDGGAHPQWLAEQRKTKKLQNNAVPLLEVAKGMLQYSSNANTEYLMWKLGLNNINANLPKLGLTKHQPLYPFVSALYVCSDEHSEAAMKNLPMSVYLERANKYFELLKIDTTTKANFKLANIPLPVQKVWSNRLPASTAAEYGSLMQKIDSRTYFDTATQTVLDDLMEWPMRLNPENKRYFTHFGAKGGSTAFVLNYALYATDKKGNKIEFVLFTNELKVFDQTLLQAEFQEFLKRIMKNDADSKEVLDILKKIQS</sequence>
<comment type="caution">
    <text evidence="5">The sequence shown here is derived from an EMBL/GenBank/DDBJ whole genome shotgun (WGS) entry which is preliminary data.</text>
</comment>
<evidence type="ECO:0000313" key="6">
    <source>
        <dbReference type="Proteomes" id="UP000541352"/>
    </source>
</evidence>
<dbReference type="SUPFAM" id="SSF56601">
    <property type="entry name" value="beta-lactamase/transpeptidase-like"/>
    <property type="match status" value="1"/>
</dbReference>
<protein>
    <recommendedName>
        <fullName evidence="3">beta-lactamase</fullName>
        <ecNumber evidence="3">3.5.2.6</ecNumber>
    </recommendedName>
</protein>
<dbReference type="Pfam" id="PF13354">
    <property type="entry name" value="Beta-lactamase2"/>
    <property type="match status" value="1"/>
</dbReference>
<keyword evidence="5" id="KW-0121">Carboxypeptidase</keyword>
<comment type="similarity">
    <text evidence="2">Belongs to the class-A beta-lactamase family.</text>
</comment>
<evidence type="ECO:0000256" key="1">
    <source>
        <dbReference type="ARBA" id="ARBA00001526"/>
    </source>
</evidence>
<dbReference type="InterPro" id="IPR012338">
    <property type="entry name" value="Beta-lactam/transpept-like"/>
</dbReference>
<keyword evidence="5" id="KW-0378">Hydrolase</keyword>
<gene>
    <name evidence="5" type="ORF">FHS57_003784</name>
</gene>
<dbReference type="RefSeq" id="WP_183976318.1">
    <property type="nucleotide sequence ID" value="NZ_JACIBY010000008.1"/>
</dbReference>
<comment type="catalytic activity">
    <reaction evidence="1">
        <text>a beta-lactam + H2O = a substituted beta-amino acid</text>
        <dbReference type="Rhea" id="RHEA:20401"/>
        <dbReference type="ChEBI" id="CHEBI:15377"/>
        <dbReference type="ChEBI" id="CHEBI:35627"/>
        <dbReference type="ChEBI" id="CHEBI:140347"/>
        <dbReference type="EC" id="3.5.2.6"/>
    </reaction>
</comment>
<dbReference type="Proteomes" id="UP000541352">
    <property type="component" value="Unassembled WGS sequence"/>
</dbReference>
<dbReference type="PANTHER" id="PTHR35333:SF3">
    <property type="entry name" value="BETA-LACTAMASE-TYPE TRANSPEPTIDASE FOLD CONTAINING PROTEIN"/>
    <property type="match status" value="1"/>
</dbReference>
<dbReference type="GO" id="GO:0030655">
    <property type="term" value="P:beta-lactam antibiotic catabolic process"/>
    <property type="evidence" value="ECO:0007669"/>
    <property type="project" value="InterPro"/>
</dbReference>
<dbReference type="PROSITE" id="PS51257">
    <property type="entry name" value="PROKAR_LIPOPROTEIN"/>
    <property type="match status" value="1"/>
</dbReference>
<reference evidence="5 6" key="1">
    <citation type="submission" date="2020-08" db="EMBL/GenBank/DDBJ databases">
        <title>Genomic Encyclopedia of Type Strains, Phase IV (KMG-IV): sequencing the most valuable type-strain genomes for metagenomic binning, comparative biology and taxonomic classification.</title>
        <authorList>
            <person name="Goeker M."/>
        </authorList>
    </citation>
    <scope>NUCLEOTIDE SEQUENCE [LARGE SCALE GENOMIC DNA]</scope>
    <source>
        <strain evidence="5 6">DSM 17976</strain>
    </source>
</reference>
<evidence type="ECO:0000256" key="3">
    <source>
        <dbReference type="ARBA" id="ARBA00012865"/>
    </source>
</evidence>
<proteinExistence type="inferred from homology"/>
<dbReference type="GO" id="GO:0004180">
    <property type="term" value="F:carboxypeptidase activity"/>
    <property type="evidence" value="ECO:0007669"/>
    <property type="project" value="UniProtKB-KW"/>
</dbReference>
<dbReference type="AlphaFoldDB" id="A0A7W6ERP8"/>
<dbReference type="GO" id="GO:0008800">
    <property type="term" value="F:beta-lactamase activity"/>
    <property type="evidence" value="ECO:0007669"/>
    <property type="project" value="UniProtKB-EC"/>
</dbReference>
<dbReference type="Gene3D" id="3.40.710.10">
    <property type="entry name" value="DD-peptidase/beta-lactamase superfamily"/>
    <property type="match status" value="1"/>
</dbReference>
<dbReference type="PANTHER" id="PTHR35333">
    <property type="entry name" value="BETA-LACTAMASE"/>
    <property type="match status" value="1"/>
</dbReference>